<evidence type="ECO:0000313" key="1">
    <source>
        <dbReference type="EMBL" id="MDW0117715.1"/>
    </source>
</evidence>
<dbReference type="AlphaFoldDB" id="A0AAW9ACE9"/>
<accession>A0AAW9ACE9</accession>
<protein>
    <submittedName>
        <fullName evidence="1">VCBS repeat-containing protein</fullName>
    </submittedName>
</protein>
<name>A0AAW9ACE9_9BACL</name>
<keyword evidence="2" id="KW-1185">Reference proteome</keyword>
<comment type="caution">
    <text evidence="1">The sequence shown here is derived from an EMBL/GenBank/DDBJ whole genome shotgun (WGS) entry which is preliminary data.</text>
</comment>
<sequence length="241" mass="26724">MNNSQFRSAIGQPFIVASANGDVTGDKIVDQIYLTGTKTADSPFIQNITLHIRDGRTGAVTSIPLHNNVGYNPTLFLGDFTGNGVDEILIGITTGGSGGIINYYIVSFVGNQAKFLFDSDVYNNHFQYDVTYQDNYKVEVVSRPNNERYIIDISTRDASYLNEIYDRNGKLKSPITGFVDPLSGLYPVDFDSNGVYELLAYQKISGRYHADGLGYIMNTLGWKNNGFLLQEQYLGIFGAQM</sequence>
<evidence type="ECO:0000313" key="2">
    <source>
        <dbReference type="Proteomes" id="UP001271648"/>
    </source>
</evidence>
<gene>
    <name evidence="1" type="ORF">QTL97_12265</name>
</gene>
<proteinExistence type="predicted"/>
<dbReference type="SUPFAM" id="SSF69318">
    <property type="entry name" value="Integrin alpha N-terminal domain"/>
    <property type="match status" value="1"/>
</dbReference>
<organism evidence="1 2">
    <name type="scientific">Sporosarcina thermotolerans</name>
    <dbReference type="NCBI Taxonomy" id="633404"/>
    <lineage>
        <taxon>Bacteria</taxon>
        <taxon>Bacillati</taxon>
        <taxon>Bacillota</taxon>
        <taxon>Bacilli</taxon>
        <taxon>Bacillales</taxon>
        <taxon>Caryophanaceae</taxon>
        <taxon>Sporosarcina</taxon>
    </lineage>
</organism>
<dbReference type="RefSeq" id="WP_317940891.1">
    <property type="nucleotide sequence ID" value="NZ_JAUBDJ010000007.1"/>
</dbReference>
<dbReference type="Proteomes" id="UP001271648">
    <property type="component" value="Unassembled WGS sequence"/>
</dbReference>
<dbReference type="EMBL" id="JAUBDJ010000007">
    <property type="protein sequence ID" value="MDW0117715.1"/>
    <property type="molecule type" value="Genomic_DNA"/>
</dbReference>
<reference evidence="1 2" key="1">
    <citation type="submission" date="2023-06" db="EMBL/GenBank/DDBJ databases">
        <title>Sporosarcina sp. nov., isolated from Korean traditional fermented seafood 'Jeotgal'.</title>
        <authorList>
            <person name="Yang A.I."/>
            <person name="Shin N.-R."/>
        </authorList>
    </citation>
    <scope>NUCLEOTIDE SEQUENCE [LARGE SCALE GENOMIC DNA]</scope>
    <source>
        <strain evidence="1 2">KCTC43456</strain>
    </source>
</reference>
<dbReference type="InterPro" id="IPR028994">
    <property type="entry name" value="Integrin_alpha_N"/>
</dbReference>